<dbReference type="Pfam" id="PF01467">
    <property type="entry name" value="CTP_transf_like"/>
    <property type="match status" value="1"/>
</dbReference>
<dbReference type="InterPro" id="IPR011913">
    <property type="entry name" value="RfaE_dom_I"/>
</dbReference>
<dbReference type="Pfam" id="PF00294">
    <property type="entry name" value="PfkB"/>
    <property type="match status" value="1"/>
</dbReference>
<evidence type="ECO:0000313" key="9">
    <source>
        <dbReference type="EMBL" id="UTJ06386.1"/>
    </source>
</evidence>
<keyword evidence="3" id="KW-0808">Transferase</keyword>
<evidence type="ECO:0000259" key="7">
    <source>
        <dbReference type="Pfam" id="PF00294"/>
    </source>
</evidence>
<dbReference type="PANTHER" id="PTHR46969">
    <property type="entry name" value="BIFUNCTIONAL PROTEIN HLDE"/>
    <property type="match status" value="1"/>
</dbReference>
<sequence length="476" mass="53336">MKKTALVYGNFNILHPGHLRLLKFAKESSDYLIVAVNSDNLTKNLELLDEKTRLDSIKATSYVDEAFILDEDIINYIKRVKPSIIVKGKEHEQKKNKEEDILKEYGGKLLFTSGEIGFSSLDLLNKDFQVNNSFIQHSSSYLSRHKINKVKLENFIESFSKLNVLVIGDTIIDEYITCNPVGMSQEDPTIVVTPLSNNKFIGGAAIVASHAKTLGAEVSYISVVGDDLNYTYTKKYLQNLNISTKLYKDATRPTTLKQRFRAHNKTLLRVNHLKQHYINKDFEKSILKKIKKIKDLDLIIFSDFSYGVLTKKLIEKISDFALKNNISMAADSQSSSQVGDISKFKNMDIVTPTEREIRLSINDFESGLVVLSKKLFKKSKPKYIFTTLGSEGVMIYNSKQDALLTDNIPALNNNAKDVSGAGDSLLTCSSMAKAIGANIWQAGYLGSLAAAIQVSRVGNIPIKKDELLNELRKIND</sequence>
<evidence type="ECO:0000256" key="3">
    <source>
        <dbReference type="ARBA" id="ARBA00022679"/>
    </source>
</evidence>
<dbReference type="Proteomes" id="UP001060012">
    <property type="component" value="Chromosome"/>
</dbReference>
<evidence type="ECO:0000313" key="10">
    <source>
        <dbReference type="Proteomes" id="UP001060012"/>
    </source>
</evidence>
<evidence type="ECO:0000256" key="6">
    <source>
        <dbReference type="ARBA" id="ARBA00023277"/>
    </source>
</evidence>
<dbReference type="SUPFAM" id="SSF53613">
    <property type="entry name" value="Ribokinase-like"/>
    <property type="match status" value="1"/>
</dbReference>
<gene>
    <name evidence="9" type="ORF">NJU99_14205</name>
</gene>
<evidence type="ECO:0000256" key="1">
    <source>
        <dbReference type="ARBA" id="ARBA00002319"/>
    </source>
</evidence>
<dbReference type="Gene3D" id="3.40.1190.20">
    <property type="match status" value="1"/>
</dbReference>
<dbReference type="InterPro" id="IPR029056">
    <property type="entry name" value="Ribokinase-like"/>
</dbReference>
<protein>
    <submittedName>
        <fullName evidence="9">PfkB family carbohydrate kinase</fullName>
    </submittedName>
</protein>
<dbReference type="NCBIfam" id="TIGR00125">
    <property type="entry name" value="cyt_tran_rel"/>
    <property type="match status" value="1"/>
</dbReference>
<keyword evidence="6" id="KW-0119">Carbohydrate metabolism</keyword>
<keyword evidence="10" id="KW-1185">Reference proteome</keyword>
<comment type="function">
    <text evidence="1">Catalyzes the phosphorylation of D-glycero-D-manno-heptose 7-phosphate at the C-1 position to selectively form D-glycero-beta-D-manno-heptose-1,7-bisphosphate.</text>
</comment>
<dbReference type="InterPro" id="IPR004821">
    <property type="entry name" value="Cyt_trans-like"/>
</dbReference>
<dbReference type="InterPro" id="IPR011611">
    <property type="entry name" value="PfkB_dom"/>
</dbReference>
<dbReference type="Gene3D" id="3.40.50.620">
    <property type="entry name" value="HUPs"/>
    <property type="match status" value="1"/>
</dbReference>
<evidence type="ECO:0000256" key="2">
    <source>
        <dbReference type="ARBA" id="ARBA00003753"/>
    </source>
</evidence>
<dbReference type="SUPFAM" id="SSF52374">
    <property type="entry name" value="Nucleotidylyl transferase"/>
    <property type="match status" value="1"/>
</dbReference>
<dbReference type="RefSeq" id="WP_254576565.1">
    <property type="nucleotide sequence ID" value="NZ_CP100595.1"/>
</dbReference>
<reference evidence="9" key="1">
    <citation type="submission" date="2022-07" db="EMBL/GenBank/DDBJ databases">
        <title>Arcobacter roscoffensis sp. nov., a marine bacterium isolated from coastal seawater collected from Roscoff, France.</title>
        <authorList>
            <person name="Pascual J."/>
            <person name="Lepeaux C."/>
            <person name="Methner A."/>
            <person name="Overmann J."/>
        </authorList>
    </citation>
    <scope>NUCLEOTIDE SEQUENCE</scope>
    <source>
        <strain evidence="9">ARW1-2F2</strain>
    </source>
</reference>
<comment type="function">
    <text evidence="2">Catalyzes the ADP transfer from ATP to D-glycero-beta-D-manno-heptose 1-phosphate, yielding ADP-D-glycero-beta-D-manno-heptose.</text>
</comment>
<proteinExistence type="predicted"/>
<keyword evidence="4 9" id="KW-0418">Kinase</keyword>
<accession>A0ABY5E6J7</accession>
<dbReference type="InterPro" id="IPR014729">
    <property type="entry name" value="Rossmann-like_a/b/a_fold"/>
</dbReference>
<dbReference type="CDD" id="cd01172">
    <property type="entry name" value="RfaE_like"/>
    <property type="match status" value="1"/>
</dbReference>
<dbReference type="PANTHER" id="PTHR46969:SF1">
    <property type="entry name" value="BIFUNCTIONAL PROTEIN HLDE"/>
    <property type="match status" value="1"/>
</dbReference>
<evidence type="ECO:0000256" key="4">
    <source>
        <dbReference type="ARBA" id="ARBA00022777"/>
    </source>
</evidence>
<keyword evidence="5" id="KW-0511">Multifunctional enzyme</keyword>
<evidence type="ECO:0000256" key="5">
    <source>
        <dbReference type="ARBA" id="ARBA00023268"/>
    </source>
</evidence>
<dbReference type="GO" id="GO:0016301">
    <property type="term" value="F:kinase activity"/>
    <property type="evidence" value="ECO:0007669"/>
    <property type="project" value="UniProtKB-KW"/>
</dbReference>
<evidence type="ECO:0000259" key="8">
    <source>
        <dbReference type="Pfam" id="PF01467"/>
    </source>
</evidence>
<feature type="domain" description="Cytidyltransferase-like" evidence="8">
    <location>
        <begin position="7"/>
        <end position="104"/>
    </location>
</feature>
<dbReference type="EMBL" id="CP100595">
    <property type="protein sequence ID" value="UTJ06386.1"/>
    <property type="molecule type" value="Genomic_DNA"/>
</dbReference>
<name>A0ABY5E6J7_9BACT</name>
<organism evidence="9 10">
    <name type="scientific">Arcobacter roscoffensis</name>
    <dbReference type="NCBI Taxonomy" id="2961520"/>
    <lineage>
        <taxon>Bacteria</taxon>
        <taxon>Pseudomonadati</taxon>
        <taxon>Campylobacterota</taxon>
        <taxon>Epsilonproteobacteria</taxon>
        <taxon>Campylobacterales</taxon>
        <taxon>Arcobacteraceae</taxon>
        <taxon>Arcobacter</taxon>
    </lineage>
</organism>
<feature type="domain" description="Carbohydrate kinase PfkB" evidence="7">
    <location>
        <begin position="163"/>
        <end position="460"/>
    </location>
</feature>